<dbReference type="GeneID" id="70135009"/>
<comment type="caution">
    <text evidence="2">The sequence shown here is derived from an EMBL/GenBank/DDBJ whole genome shotgun (WGS) entry which is preliminary data.</text>
</comment>
<evidence type="ECO:0000313" key="3">
    <source>
        <dbReference type="Proteomes" id="UP000758603"/>
    </source>
</evidence>
<feature type="region of interest" description="Disordered" evidence="1">
    <location>
        <begin position="92"/>
        <end position="114"/>
    </location>
</feature>
<accession>A0A9P9A377</accession>
<organism evidence="2 3">
    <name type="scientific">Truncatella angustata</name>
    <dbReference type="NCBI Taxonomy" id="152316"/>
    <lineage>
        <taxon>Eukaryota</taxon>
        <taxon>Fungi</taxon>
        <taxon>Dikarya</taxon>
        <taxon>Ascomycota</taxon>
        <taxon>Pezizomycotina</taxon>
        <taxon>Sordariomycetes</taxon>
        <taxon>Xylariomycetidae</taxon>
        <taxon>Amphisphaeriales</taxon>
        <taxon>Sporocadaceae</taxon>
        <taxon>Truncatella</taxon>
    </lineage>
</organism>
<dbReference type="RefSeq" id="XP_045963101.1">
    <property type="nucleotide sequence ID" value="XM_046106118.1"/>
</dbReference>
<dbReference type="OrthoDB" id="5396831at2759"/>
<keyword evidence="3" id="KW-1185">Reference proteome</keyword>
<reference evidence="2" key="1">
    <citation type="journal article" date="2021" name="Nat. Commun.">
        <title>Genetic determinants of endophytism in the Arabidopsis root mycobiome.</title>
        <authorList>
            <person name="Mesny F."/>
            <person name="Miyauchi S."/>
            <person name="Thiergart T."/>
            <person name="Pickel B."/>
            <person name="Atanasova L."/>
            <person name="Karlsson M."/>
            <person name="Huettel B."/>
            <person name="Barry K.W."/>
            <person name="Haridas S."/>
            <person name="Chen C."/>
            <person name="Bauer D."/>
            <person name="Andreopoulos W."/>
            <person name="Pangilinan J."/>
            <person name="LaButti K."/>
            <person name="Riley R."/>
            <person name="Lipzen A."/>
            <person name="Clum A."/>
            <person name="Drula E."/>
            <person name="Henrissat B."/>
            <person name="Kohler A."/>
            <person name="Grigoriev I.V."/>
            <person name="Martin F.M."/>
            <person name="Hacquard S."/>
        </authorList>
    </citation>
    <scope>NUCLEOTIDE SEQUENCE</scope>
    <source>
        <strain evidence="2">MPI-SDFR-AT-0073</strain>
    </source>
</reference>
<dbReference type="AlphaFoldDB" id="A0A9P9A377"/>
<evidence type="ECO:0000313" key="2">
    <source>
        <dbReference type="EMBL" id="KAH6658970.1"/>
    </source>
</evidence>
<dbReference type="EMBL" id="JAGPXC010000001">
    <property type="protein sequence ID" value="KAH6658970.1"/>
    <property type="molecule type" value="Genomic_DNA"/>
</dbReference>
<gene>
    <name evidence="2" type="ORF">BKA67DRAFT_652244</name>
</gene>
<proteinExistence type="predicted"/>
<evidence type="ECO:0000256" key="1">
    <source>
        <dbReference type="SAM" id="MobiDB-lite"/>
    </source>
</evidence>
<dbReference type="Proteomes" id="UP000758603">
    <property type="component" value="Unassembled WGS sequence"/>
</dbReference>
<protein>
    <submittedName>
        <fullName evidence="2">Uncharacterized protein</fullName>
    </submittedName>
</protein>
<name>A0A9P9A377_9PEZI</name>
<sequence length="456" mass="51593">MVNPTRYWPGGIPENIRLHPQPVVSSLKEMVKGWQLFLEVADSPIPPPTQKHVGQLVVDFRQENAIPRSSAEQDASFEMQLRRRLMQQWASMSQGERDEYQNRAPARPKDSWYPAQLRSSGPPEIVKMVNCIAPWPLSPRNRALWTKLRVMLYCLDGDNGALFGEEDGEVAVPEPNPTGPNPLTPQEFLKWCYVESADLAHIAMISDGTVICHNWQSTVLFADQQSLETGLMLLCDIENNGQVMCKGRVWPVLMKDAYVSMTASGKSVKAILDQDMFKAPIESRNVNMEDTMINILDSKAAYLNNADIDIWEEAIERPIAENIKRVVIVAKDARDTIQSWRRILRNTGVRHTRDLKYRFLLAIDPPRAADKVSGRNGAERPLEKEMERWRRDLQMLARLSGAAMDKPPRVWPPGRTEAAFGFWMFPVNVDDEAPLGLSDDVPIKLHPILGPLGLKS</sequence>